<organism evidence="1">
    <name type="scientific">Zea mays</name>
    <name type="common">Maize</name>
    <dbReference type="NCBI Taxonomy" id="4577"/>
    <lineage>
        <taxon>Eukaryota</taxon>
        <taxon>Viridiplantae</taxon>
        <taxon>Streptophyta</taxon>
        <taxon>Embryophyta</taxon>
        <taxon>Tracheophyta</taxon>
        <taxon>Spermatophyta</taxon>
        <taxon>Magnoliopsida</taxon>
        <taxon>Liliopsida</taxon>
        <taxon>Poales</taxon>
        <taxon>Poaceae</taxon>
        <taxon>PACMAD clade</taxon>
        <taxon>Panicoideae</taxon>
        <taxon>Andropogonodae</taxon>
        <taxon>Andropogoneae</taxon>
        <taxon>Tripsacinae</taxon>
        <taxon>Zea</taxon>
    </lineage>
</organism>
<dbReference type="AlphaFoldDB" id="A0A1D6P8G6"/>
<gene>
    <name evidence="1" type="ORF">ZEAMMB73_Zm00001d047301</name>
</gene>
<reference evidence="1" key="1">
    <citation type="submission" date="2015-12" db="EMBL/GenBank/DDBJ databases">
        <title>Update maize B73 reference genome by single molecule sequencing technologies.</title>
        <authorList>
            <consortium name="Maize Genome Sequencing Project"/>
            <person name="Ware D."/>
        </authorList>
    </citation>
    <scope>NUCLEOTIDE SEQUENCE</scope>
    <source>
        <tissue evidence="1">Seedling</tissue>
    </source>
</reference>
<protein>
    <submittedName>
        <fullName evidence="1">Uncharacterized protein</fullName>
    </submittedName>
</protein>
<proteinExistence type="predicted"/>
<sequence>MCYCHLPSHLSPVIFCPPGDSCKCSPPEDMKKVRKQIVDHIYPWILECQEKGHAKVPSLGSKWMFRTDTGALK</sequence>
<dbReference type="EMBL" id="CM000785">
    <property type="protein sequence ID" value="AQL06108.1"/>
    <property type="molecule type" value="Genomic_DNA"/>
</dbReference>
<accession>A0A1D6P8G6</accession>
<evidence type="ECO:0000313" key="1">
    <source>
        <dbReference type="EMBL" id="AQL06108.1"/>
    </source>
</evidence>
<name>A0A1D6P8G6_MAIZE</name>